<evidence type="ECO:0000313" key="1">
    <source>
        <dbReference type="EMBL" id="EHP90827.1"/>
    </source>
</evidence>
<reference evidence="1 2" key="1">
    <citation type="submission" date="2011-09" db="EMBL/GenBank/DDBJ databases">
        <title>The draft genome of Methylobacterium extorquens DSM 13060.</title>
        <authorList>
            <consortium name="US DOE Joint Genome Institute (JGI-PGF)"/>
            <person name="Lucas S."/>
            <person name="Han J."/>
            <person name="Lapidus A."/>
            <person name="Cheng J.-F."/>
            <person name="Goodwin L."/>
            <person name="Pitluck S."/>
            <person name="Peters L."/>
            <person name="Land M.L."/>
            <person name="Hauser L."/>
            <person name="Koskimaki J."/>
            <person name="Halonen O."/>
            <person name="Pirttila A."/>
            <person name="Frank C."/>
            <person name="Woyke T.J."/>
        </authorList>
    </citation>
    <scope>NUCLEOTIDE SEQUENCE [LARGE SCALE GENOMIC DNA]</scope>
    <source>
        <strain evidence="1 2">DSM 13060</strain>
    </source>
</reference>
<evidence type="ECO:0000313" key="2">
    <source>
        <dbReference type="Proteomes" id="UP000004382"/>
    </source>
</evidence>
<gene>
    <name evidence="1" type="ORF">MetexDRAFT_4298</name>
</gene>
<dbReference type="EMBL" id="AGJK01000150">
    <property type="protein sequence ID" value="EHP90827.1"/>
    <property type="molecule type" value="Genomic_DNA"/>
</dbReference>
<sequence>MTCPTYPVFPTFADDDLPRCVLEPHPTPEEAEAAQAAHRARRAEEDRRRNAPVVNAARAAAEESLRTQRWAWTLRANVEHAEAYLARGEYLSLDGAKRLRELTKAADRVVARALQAATVPFEPEIARASDSSVRAAAREGVAFMTRLDTDWSQHRNREGWGRATTVMGHVLDTLGELTVSQASHALRVLRTHRRQLPADLAARLFDGAPEASR</sequence>
<dbReference type="RefSeq" id="WP_003603258.1">
    <property type="nucleotide sequence ID" value="NZ_AGJK01000150.1"/>
</dbReference>
<dbReference type="Proteomes" id="UP000004382">
    <property type="component" value="Unassembled WGS sequence"/>
</dbReference>
<organism evidence="1 2">
    <name type="scientific">Methylorubrum extorquens DSM 13060</name>
    <dbReference type="NCBI Taxonomy" id="882800"/>
    <lineage>
        <taxon>Bacteria</taxon>
        <taxon>Pseudomonadati</taxon>
        <taxon>Pseudomonadota</taxon>
        <taxon>Alphaproteobacteria</taxon>
        <taxon>Hyphomicrobiales</taxon>
        <taxon>Methylobacteriaceae</taxon>
        <taxon>Methylorubrum</taxon>
    </lineage>
</organism>
<proteinExistence type="predicted"/>
<comment type="caution">
    <text evidence="1">The sequence shown here is derived from an EMBL/GenBank/DDBJ whole genome shotgun (WGS) entry which is preliminary data.</text>
</comment>
<accession>H1KNT5</accession>
<dbReference type="AlphaFoldDB" id="H1KNT5"/>
<name>H1KNT5_METEX</name>
<protein>
    <submittedName>
        <fullName evidence="1">Uncharacterized protein</fullName>
    </submittedName>
</protein>
<dbReference type="PATRIC" id="fig|882800.3.peg.4223"/>